<dbReference type="RefSeq" id="WP_115814203.1">
    <property type="nucleotide sequence ID" value="NZ_QUNI01000010.1"/>
</dbReference>
<keyword evidence="1 2" id="KW-0732">Signal</keyword>
<feature type="domain" description="Outer membrane protein beta-barrel" evidence="3">
    <location>
        <begin position="8"/>
        <end position="204"/>
    </location>
</feature>
<protein>
    <submittedName>
        <fullName evidence="4">Outer membrane protein</fullName>
    </submittedName>
</protein>
<dbReference type="Proteomes" id="UP000257136">
    <property type="component" value="Unassembled WGS sequence"/>
</dbReference>
<dbReference type="AlphaFoldDB" id="A0A3E0EEY3"/>
<reference evidence="4 5" key="1">
    <citation type="submission" date="2018-08" db="EMBL/GenBank/DDBJ databases">
        <title>Genomic Encyclopedia of Archaeal and Bacterial Type Strains, Phase II (KMG-II): from individual species to whole genera.</title>
        <authorList>
            <person name="Goeker M."/>
        </authorList>
    </citation>
    <scope>NUCLEOTIDE SEQUENCE [LARGE SCALE GENOMIC DNA]</scope>
    <source>
        <strain evidence="4 5">DSM 100880</strain>
    </source>
</reference>
<dbReference type="InterPro" id="IPR027385">
    <property type="entry name" value="Beta-barrel_OMP"/>
</dbReference>
<comment type="caution">
    <text evidence="4">The sequence shown here is derived from an EMBL/GenBank/DDBJ whole genome shotgun (WGS) entry which is preliminary data.</text>
</comment>
<feature type="chain" id="PRO_5017665293" evidence="2">
    <location>
        <begin position="19"/>
        <end position="214"/>
    </location>
</feature>
<evidence type="ECO:0000256" key="2">
    <source>
        <dbReference type="SAM" id="SignalP"/>
    </source>
</evidence>
<evidence type="ECO:0000256" key="1">
    <source>
        <dbReference type="ARBA" id="ARBA00022729"/>
    </source>
</evidence>
<dbReference type="Pfam" id="PF13505">
    <property type="entry name" value="OMP_b-brl"/>
    <property type="match status" value="1"/>
</dbReference>
<sequence length="214" mass="23731">MKKIFLIAALIYFSAIIAQTEKGTFVISGKSGLGFNSTTVKYNYEGQTTNGPKTSSFTISPSVGYFIIDNLELGLELDYSNKKTKSHFDKYYDDYSVMYDAKEIQNIFSIMPNVTYFFSKTKVRPYLNTGIGFANFKLESTSVSSTSDGSAYYYEKNSGNGLTWNAGGGLAYFITKSFSFDLGIDYTKFTYKKDGVKTKSGVLGANIGISLFIK</sequence>
<evidence type="ECO:0000313" key="4">
    <source>
        <dbReference type="EMBL" id="REG96283.1"/>
    </source>
</evidence>
<dbReference type="InterPro" id="IPR011250">
    <property type="entry name" value="OMP/PagP_B-barrel"/>
</dbReference>
<dbReference type="Gene3D" id="2.40.160.20">
    <property type="match status" value="1"/>
</dbReference>
<name>A0A3E0EEY3_9FLAO</name>
<accession>A0A3E0EEY3</accession>
<organism evidence="4 5">
    <name type="scientific">Flavobacterium aquicola</name>
    <dbReference type="NCBI Taxonomy" id="1682742"/>
    <lineage>
        <taxon>Bacteria</taxon>
        <taxon>Pseudomonadati</taxon>
        <taxon>Bacteroidota</taxon>
        <taxon>Flavobacteriia</taxon>
        <taxon>Flavobacteriales</taxon>
        <taxon>Flavobacteriaceae</taxon>
        <taxon>Flavobacterium</taxon>
    </lineage>
</organism>
<dbReference type="EMBL" id="QUNI01000010">
    <property type="protein sequence ID" value="REG96283.1"/>
    <property type="molecule type" value="Genomic_DNA"/>
</dbReference>
<feature type="signal peptide" evidence="2">
    <location>
        <begin position="1"/>
        <end position="18"/>
    </location>
</feature>
<evidence type="ECO:0000259" key="3">
    <source>
        <dbReference type="Pfam" id="PF13505"/>
    </source>
</evidence>
<keyword evidence="5" id="KW-1185">Reference proteome</keyword>
<evidence type="ECO:0000313" key="5">
    <source>
        <dbReference type="Proteomes" id="UP000257136"/>
    </source>
</evidence>
<proteinExistence type="predicted"/>
<dbReference type="SUPFAM" id="SSF56925">
    <property type="entry name" value="OMPA-like"/>
    <property type="match status" value="1"/>
</dbReference>
<dbReference type="OrthoDB" id="945117at2"/>
<gene>
    <name evidence="4" type="ORF">C8P67_110106</name>
</gene>